<keyword evidence="4" id="KW-1185">Reference proteome</keyword>
<comment type="caution">
    <text evidence="3">The sequence shown here is derived from an EMBL/GenBank/DDBJ whole genome shotgun (WGS) entry which is preliminary data.</text>
</comment>
<protein>
    <recommendedName>
        <fullName evidence="2">Rho-GAP domain-containing protein</fullName>
    </recommendedName>
</protein>
<reference evidence="3" key="1">
    <citation type="journal article" date="2019" name="bioRxiv">
        <title>The Genome of the Zebra Mussel, Dreissena polymorpha: A Resource for Invasive Species Research.</title>
        <authorList>
            <person name="McCartney M.A."/>
            <person name="Auch B."/>
            <person name="Kono T."/>
            <person name="Mallez S."/>
            <person name="Zhang Y."/>
            <person name="Obille A."/>
            <person name="Becker A."/>
            <person name="Abrahante J.E."/>
            <person name="Garbe J."/>
            <person name="Badalamenti J.P."/>
            <person name="Herman A."/>
            <person name="Mangelson H."/>
            <person name="Liachko I."/>
            <person name="Sullivan S."/>
            <person name="Sone E.D."/>
            <person name="Koren S."/>
            <person name="Silverstein K.A.T."/>
            <person name="Beckman K.B."/>
            <person name="Gohl D.M."/>
        </authorList>
    </citation>
    <scope>NUCLEOTIDE SEQUENCE</scope>
    <source>
        <strain evidence="3">Duluth1</strain>
        <tissue evidence="3">Whole animal</tissue>
    </source>
</reference>
<dbReference type="Gene3D" id="1.10.555.10">
    <property type="entry name" value="Rho GTPase activation protein"/>
    <property type="match status" value="1"/>
</dbReference>
<evidence type="ECO:0000256" key="1">
    <source>
        <dbReference type="SAM" id="SignalP"/>
    </source>
</evidence>
<name>A0A9D4NFB4_DREPO</name>
<sequence>MFQFVPLIVDLCIQIVEARGLEMTGVYRIPGNKAAVTILQEEFNKVRMTWVLVLIEKQL</sequence>
<reference evidence="3" key="2">
    <citation type="submission" date="2020-11" db="EMBL/GenBank/DDBJ databases">
        <authorList>
            <person name="McCartney M.A."/>
            <person name="Auch B."/>
            <person name="Kono T."/>
            <person name="Mallez S."/>
            <person name="Becker A."/>
            <person name="Gohl D.M."/>
            <person name="Silverstein K.A.T."/>
            <person name="Koren S."/>
            <person name="Bechman K.B."/>
            <person name="Herman A."/>
            <person name="Abrahante J.E."/>
            <person name="Garbe J."/>
        </authorList>
    </citation>
    <scope>NUCLEOTIDE SEQUENCE</scope>
    <source>
        <strain evidence="3">Duluth1</strain>
        <tissue evidence="3">Whole animal</tissue>
    </source>
</reference>
<organism evidence="3 4">
    <name type="scientific">Dreissena polymorpha</name>
    <name type="common">Zebra mussel</name>
    <name type="synonym">Mytilus polymorpha</name>
    <dbReference type="NCBI Taxonomy" id="45954"/>
    <lineage>
        <taxon>Eukaryota</taxon>
        <taxon>Metazoa</taxon>
        <taxon>Spiralia</taxon>
        <taxon>Lophotrochozoa</taxon>
        <taxon>Mollusca</taxon>
        <taxon>Bivalvia</taxon>
        <taxon>Autobranchia</taxon>
        <taxon>Heteroconchia</taxon>
        <taxon>Euheterodonta</taxon>
        <taxon>Imparidentia</taxon>
        <taxon>Neoheterodontei</taxon>
        <taxon>Myida</taxon>
        <taxon>Dreissenoidea</taxon>
        <taxon>Dreissenidae</taxon>
        <taxon>Dreissena</taxon>
    </lineage>
</organism>
<proteinExistence type="predicted"/>
<evidence type="ECO:0000259" key="2">
    <source>
        <dbReference type="PROSITE" id="PS50238"/>
    </source>
</evidence>
<feature type="signal peptide" evidence="1">
    <location>
        <begin position="1"/>
        <end position="18"/>
    </location>
</feature>
<dbReference type="Proteomes" id="UP000828390">
    <property type="component" value="Unassembled WGS sequence"/>
</dbReference>
<dbReference type="EMBL" id="JAIWYP010000001">
    <property type="protein sequence ID" value="KAH3894380.1"/>
    <property type="molecule type" value="Genomic_DNA"/>
</dbReference>
<dbReference type="SUPFAM" id="SSF48350">
    <property type="entry name" value="GTPase activation domain, GAP"/>
    <property type="match status" value="1"/>
</dbReference>
<feature type="chain" id="PRO_5038571251" description="Rho-GAP domain-containing protein" evidence="1">
    <location>
        <begin position="19"/>
        <end position="59"/>
    </location>
</feature>
<dbReference type="Pfam" id="PF00620">
    <property type="entry name" value="RhoGAP"/>
    <property type="match status" value="1"/>
</dbReference>
<evidence type="ECO:0000313" key="4">
    <source>
        <dbReference type="Proteomes" id="UP000828390"/>
    </source>
</evidence>
<dbReference type="InterPro" id="IPR000198">
    <property type="entry name" value="RhoGAP_dom"/>
</dbReference>
<dbReference type="GO" id="GO:0007165">
    <property type="term" value="P:signal transduction"/>
    <property type="evidence" value="ECO:0007669"/>
    <property type="project" value="InterPro"/>
</dbReference>
<feature type="domain" description="Rho-GAP" evidence="2">
    <location>
        <begin position="1"/>
        <end position="59"/>
    </location>
</feature>
<keyword evidence="1" id="KW-0732">Signal</keyword>
<accession>A0A9D4NFB4</accession>
<evidence type="ECO:0000313" key="3">
    <source>
        <dbReference type="EMBL" id="KAH3894380.1"/>
    </source>
</evidence>
<dbReference type="InterPro" id="IPR008936">
    <property type="entry name" value="Rho_GTPase_activation_prot"/>
</dbReference>
<dbReference type="PANTHER" id="PTHR23175:SF23">
    <property type="entry name" value="PDZ DOMAIN-CONTAINING PROTEIN"/>
    <property type="match status" value="1"/>
</dbReference>
<dbReference type="PROSITE" id="PS50238">
    <property type="entry name" value="RHOGAP"/>
    <property type="match status" value="1"/>
</dbReference>
<dbReference type="PANTHER" id="PTHR23175">
    <property type="entry name" value="PDZ DOMAIN-CONTAINING PROTEIN"/>
    <property type="match status" value="1"/>
</dbReference>
<gene>
    <name evidence="3" type="ORF">DPMN_018537</name>
</gene>
<dbReference type="AlphaFoldDB" id="A0A9D4NFB4"/>